<evidence type="ECO:0000256" key="1">
    <source>
        <dbReference type="ARBA" id="ARBA00004273"/>
    </source>
</evidence>
<evidence type="ECO:0000256" key="2">
    <source>
        <dbReference type="ARBA" id="ARBA00010877"/>
    </source>
</evidence>
<accession>A0AAN8V590</accession>
<reference evidence="10 11" key="1">
    <citation type="submission" date="2023-12" db="EMBL/GenBank/DDBJ databases">
        <title>A high-quality genome assembly for Dillenia turbinata (Dilleniales).</title>
        <authorList>
            <person name="Chanderbali A."/>
        </authorList>
    </citation>
    <scope>NUCLEOTIDE SEQUENCE [LARGE SCALE GENOMIC DNA]</scope>
    <source>
        <strain evidence="10">LSX21</strain>
        <tissue evidence="10">Leaf</tissue>
    </source>
</reference>
<dbReference type="GO" id="GO:0042407">
    <property type="term" value="P:cristae formation"/>
    <property type="evidence" value="ECO:0007669"/>
    <property type="project" value="TreeGrafter"/>
</dbReference>
<feature type="region of interest" description="Disordered" evidence="9">
    <location>
        <begin position="280"/>
        <end position="301"/>
    </location>
</feature>
<feature type="compositionally biased region" description="Basic and acidic residues" evidence="9">
    <location>
        <begin position="41"/>
        <end position="51"/>
    </location>
</feature>
<evidence type="ECO:0000256" key="6">
    <source>
        <dbReference type="ARBA" id="ARBA00023128"/>
    </source>
</evidence>
<keyword evidence="8" id="KW-0175">Coiled coil</keyword>
<evidence type="ECO:0000256" key="7">
    <source>
        <dbReference type="ARBA" id="ARBA00023136"/>
    </source>
</evidence>
<feature type="compositionally biased region" description="Basic and acidic residues" evidence="9">
    <location>
        <begin position="286"/>
        <end position="301"/>
    </location>
</feature>
<dbReference type="Pfam" id="PF09731">
    <property type="entry name" value="Mitofilin"/>
    <property type="match status" value="1"/>
</dbReference>
<evidence type="ECO:0000313" key="10">
    <source>
        <dbReference type="EMBL" id="KAK6922957.1"/>
    </source>
</evidence>
<comment type="subcellular location">
    <subcellularLocation>
        <location evidence="1">Mitochondrion inner membrane</location>
    </subcellularLocation>
</comment>
<protein>
    <submittedName>
        <fullName evidence="10">Mitochondrial inner membrane protein Mitofilin</fullName>
    </submittedName>
</protein>
<keyword evidence="6" id="KW-0496">Mitochondrion</keyword>
<name>A0AAN8V590_9MAGN</name>
<feature type="compositionally biased region" description="Polar residues" evidence="9">
    <location>
        <begin position="118"/>
        <end position="131"/>
    </location>
</feature>
<feature type="region of interest" description="Disordered" evidence="9">
    <location>
        <begin position="114"/>
        <end position="231"/>
    </location>
</feature>
<sequence>MLRRLDDTLDGRQKPERLLVKELPSFLSCRKEYSASSKQNAHQEFRPKPPESETSGGHSPKVLLGSLAVGTALFVAHQSGYLDKFLGKEDRHSSGPVKVGTDGNDSNSFQLLGEEITKPNNQEPITSSSVMEETEKDASHSHYHHHEDLSTNNNESQFQTNGVSKLPPEENVAPDYEKELSKHTQSSMATDDQGTQSPTPTQESLVPETTNAVKQNEEDVVAPKDSQTNATKEEALAKKIPPEHLAQDNKAKDALDNGTELSTSLLDAYYLNSQAEEGIATSLDQKGTDGQEDTSKGKEASADDLKDAYISNDGKLVLDFLQAIHAAEKRQADIDARKFTEEKRVLKEKYEKDLRDARARELMYAEEAAILDKELKRERSKAAAAIKSLQEKAEEKLKTELEKKVEEEAENELKKAQELAKAELAAAIAREKASQIEKIAEADLHINALCMAFFARSEETRQAHSVHELALGALALEDALSKGLPIEAELDALHTYVGTIDKDSLLHLVLSSFPEETQKYGTDTQLQLNQKFDRLKGPLRHFGMIPPGGGGILTHAVAHIASWLKVKEVDYSGDGIESVINRVDKFLAEGKLAEAADALEEGIRNSTAAEIVSDWVKSARNRAIAEQAVSLLESYATSHLLDLIGL</sequence>
<dbReference type="PANTHER" id="PTHR15415">
    <property type="entry name" value="MITOFILIN"/>
    <property type="match status" value="1"/>
</dbReference>
<dbReference type="PANTHER" id="PTHR15415:SF7">
    <property type="entry name" value="MICOS COMPLEX SUBUNIT MIC60"/>
    <property type="match status" value="1"/>
</dbReference>
<keyword evidence="3" id="KW-0812">Transmembrane</keyword>
<comment type="caution">
    <text evidence="10">The sequence shown here is derived from an EMBL/GenBank/DDBJ whole genome shotgun (WGS) entry which is preliminary data.</text>
</comment>
<dbReference type="GO" id="GO:0061617">
    <property type="term" value="C:MICOS complex"/>
    <property type="evidence" value="ECO:0007669"/>
    <property type="project" value="TreeGrafter"/>
</dbReference>
<evidence type="ECO:0000256" key="3">
    <source>
        <dbReference type="ARBA" id="ARBA00022692"/>
    </source>
</evidence>
<feature type="compositionally biased region" description="Polar residues" evidence="9">
    <location>
        <begin position="150"/>
        <end position="163"/>
    </location>
</feature>
<feature type="region of interest" description="Disordered" evidence="9">
    <location>
        <begin position="90"/>
        <end position="109"/>
    </location>
</feature>
<dbReference type="EMBL" id="JBAMMX010000018">
    <property type="protein sequence ID" value="KAK6922957.1"/>
    <property type="molecule type" value="Genomic_DNA"/>
</dbReference>
<evidence type="ECO:0000256" key="5">
    <source>
        <dbReference type="ARBA" id="ARBA00022989"/>
    </source>
</evidence>
<feature type="region of interest" description="Disordered" evidence="9">
    <location>
        <begin position="31"/>
        <end position="59"/>
    </location>
</feature>
<feature type="compositionally biased region" description="Basic and acidic residues" evidence="9">
    <location>
        <begin position="136"/>
        <end position="149"/>
    </location>
</feature>
<evidence type="ECO:0000256" key="4">
    <source>
        <dbReference type="ARBA" id="ARBA00022792"/>
    </source>
</evidence>
<proteinExistence type="inferred from homology"/>
<feature type="compositionally biased region" description="Polar residues" evidence="9">
    <location>
        <begin position="183"/>
        <end position="214"/>
    </location>
</feature>
<dbReference type="Proteomes" id="UP001370490">
    <property type="component" value="Unassembled WGS sequence"/>
</dbReference>
<organism evidence="10 11">
    <name type="scientific">Dillenia turbinata</name>
    <dbReference type="NCBI Taxonomy" id="194707"/>
    <lineage>
        <taxon>Eukaryota</taxon>
        <taxon>Viridiplantae</taxon>
        <taxon>Streptophyta</taxon>
        <taxon>Embryophyta</taxon>
        <taxon>Tracheophyta</taxon>
        <taxon>Spermatophyta</taxon>
        <taxon>Magnoliopsida</taxon>
        <taxon>eudicotyledons</taxon>
        <taxon>Gunneridae</taxon>
        <taxon>Pentapetalae</taxon>
        <taxon>Dilleniales</taxon>
        <taxon>Dilleniaceae</taxon>
        <taxon>Dillenia</taxon>
    </lineage>
</organism>
<comment type="similarity">
    <text evidence="2">Belongs to the MICOS complex subunit Mic60 family.</text>
</comment>
<keyword evidence="11" id="KW-1185">Reference proteome</keyword>
<keyword evidence="4" id="KW-0999">Mitochondrion inner membrane</keyword>
<dbReference type="AlphaFoldDB" id="A0AAN8V590"/>
<dbReference type="InterPro" id="IPR019133">
    <property type="entry name" value="MIC60"/>
</dbReference>
<evidence type="ECO:0000256" key="9">
    <source>
        <dbReference type="SAM" id="MobiDB-lite"/>
    </source>
</evidence>
<feature type="coiled-coil region" evidence="8">
    <location>
        <begin position="340"/>
        <end position="426"/>
    </location>
</feature>
<keyword evidence="5" id="KW-1133">Transmembrane helix</keyword>
<evidence type="ECO:0000313" key="11">
    <source>
        <dbReference type="Proteomes" id="UP001370490"/>
    </source>
</evidence>
<evidence type="ECO:0000256" key="8">
    <source>
        <dbReference type="SAM" id="Coils"/>
    </source>
</evidence>
<keyword evidence="7" id="KW-0472">Membrane</keyword>
<gene>
    <name evidence="10" type="ORF">RJ641_011261</name>
</gene>